<dbReference type="CDD" id="cd16382">
    <property type="entry name" value="XisI-like"/>
    <property type="match status" value="1"/>
</dbReference>
<dbReference type="SUPFAM" id="SSF143847">
    <property type="entry name" value="XisI-like"/>
    <property type="match status" value="1"/>
</dbReference>
<comment type="caution">
    <text evidence="1">The sequence shown here is derived from an EMBL/GenBank/DDBJ whole genome shotgun (WGS) entry which is preliminary data.</text>
</comment>
<proteinExistence type="predicted"/>
<dbReference type="Proteomes" id="UP000030321">
    <property type="component" value="Unassembled WGS sequence"/>
</dbReference>
<dbReference type="EMBL" id="BBPA01000077">
    <property type="protein sequence ID" value="GAL95898.1"/>
    <property type="molecule type" value="Genomic_DNA"/>
</dbReference>
<dbReference type="Pfam" id="PF08869">
    <property type="entry name" value="XisI"/>
    <property type="match status" value="1"/>
</dbReference>
<dbReference type="RefSeq" id="WP_004162692.1">
    <property type="nucleotide sequence ID" value="NZ_BBPA01000077.1"/>
</dbReference>
<evidence type="ECO:0008006" key="3">
    <source>
        <dbReference type="Google" id="ProtNLM"/>
    </source>
</evidence>
<accession>A0A0A1W2E9</accession>
<gene>
    <name evidence="1" type="ORF">N44_04754</name>
</gene>
<dbReference type="InterPro" id="IPR014968">
    <property type="entry name" value="XisI"/>
</dbReference>
<evidence type="ECO:0000313" key="1">
    <source>
        <dbReference type="EMBL" id="GAL95898.1"/>
    </source>
</evidence>
<reference evidence="2" key="1">
    <citation type="journal article" date="2015" name="Genome">
        <title>Whole Genome Sequence of the Non-Microcystin-Producing Microcystis aeruginosa Strain NIES-44.</title>
        <authorList>
            <person name="Okano K."/>
            <person name="Miyata N."/>
            <person name="Ozaki Y."/>
        </authorList>
    </citation>
    <scope>NUCLEOTIDE SEQUENCE [LARGE SCALE GENOMIC DNA]</scope>
    <source>
        <strain evidence="2">NIES-44</strain>
    </source>
</reference>
<name>A0A0A1W2E9_MICAE</name>
<evidence type="ECO:0000313" key="2">
    <source>
        <dbReference type="Proteomes" id="UP000030321"/>
    </source>
</evidence>
<dbReference type="InterPro" id="IPR035943">
    <property type="entry name" value="XisI-like_sf"/>
</dbReference>
<dbReference type="AlphaFoldDB" id="A0A0A1W2E9"/>
<protein>
    <recommendedName>
        <fullName evidence="3">XisI protein</fullName>
    </recommendedName>
</protein>
<dbReference type="Gene3D" id="3.30.310.110">
    <property type="entry name" value="XisI-like"/>
    <property type="match status" value="1"/>
</dbReference>
<sequence>MERINYSQLIQDILTQHSVNDSKNDRETQLIFDTKRHHYQVLNIGWKEQKRIYGVIIHLDIKDDKIWIQRDGTEIGIANQLIAAGVPKQDIVLGFQAPYKRSLTEFALS</sequence>
<organism evidence="1 2">
    <name type="scientific">Microcystis aeruginosa NIES-44</name>
    <dbReference type="NCBI Taxonomy" id="449439"/>
    <lineage>
        <taxon>Bacteria</taxon>
        <taxon>Bacillati</taxon>
        <taxon>Cyanobacteriota</taxon>
        <taxon>Cyanophyceae</taxon>
        <taxon>Oscillatoriophycideae</taxon>
        <taxon>Chroococcales</taxon>
        <taxon>Microcystaceae</taxon>
        <taxon>Microcystis</taxon>
    </lineage>
</organism>